<evidence type="ECO:0000313" key="2">
    <source>
        <dbReference type="EMBL" id="XBG60614.1"/>
    </source>
</evidence>
<gene>
    <name evidence="2" type="ORF">ABGB03_12180</name>
</gene>
<proteinExistence type="predicted"/>
<organism evidence="2">
    <name type="scientific">Pontimicrobium sp. SW4</name>
    <dbReference type="NCBI Taxonomy" id="3153519"/>
    <lineage>
        <taxon>Bacteria</taxon>
        <taxon>Pseudomonadati</taxon>
        <taxon>Bacteroidota</taxon>
        <taxon>Flavobacteriia</taxon>
        <taxon>Flavobacteriales</taxon>
        <taxon>Flavobacteriaceae</taxon>
        <taxon>Pontimicrobium</taxon>
    </lineage>
</organism>
<evidence type="ECO:0000256" key="1">
    <source>
        <dbReference type="SAM" id="SignalP"/>
    </source>
</evidence>
<dbReference type="RefSeq" id="WP_347922844.1">
    <property type="nucleotide sequence ID" value="NZ_CP157199.1"/>
</dbReference>
<reference evidence="2" key="1">
    <citation type="submission" date="2024-05" db="EMBL/GenBank/DDBJ databases">
        <title>Pontimicrobium maritimus sp. nov., isolated form sea water.</title>
        <authorList>
            <person name="Muhammad N."/>
            <person name="Vuong T.Q."/>
            <person name="Han H.L."/>
            <person name="Kim S.-G."/>
        </authorList>
    </citation>
    <scope>NUCLEOTIDE SEQUENCE</scope>
    <source>
        <strain evidence="2">SW4</strain>
    </source>
</reference>
<evidence type="ECO:0008006" key="3">
    <source>
        <dbReference type="Google" id="ProtNLM"/>
    </source>
</evidence>
<protein>
    <recommendedName>
        <fullName evidence="3">DUF3078 domain-containing protein</fullName>
    </recommendedName>
</protein>
<sequence>MKLKKVTCVLMCFASFLGYAQIDKEHVKKDLEEKQERYVKTLNIYNKEKDKFDTLVKNKSFSSIKEVELKKLDSLISDLNKIFEEAQLARNYYLQSDIKDLADGVKKDSLDKFYNINKYSKVVKEEAKKEEAKVYLYFGDKKIIEKDKFFNRETEDEIIKDMLNRESESYFGNFSIPEKEKDIFLVEYKEKADNSFSFEYSPKSYKFHKIDLELYEGSLVDIKLFLKDSEGSVYLFENKIWPISLLRFSKTAYKFYLQYSSKQKKGIDEIDDGKYKDEKYYVRLSDVLQYINKPGKNFVPDDQNFSFPIEDENTSPTVYELRQDTSLKNVLELRAYTDFLGLFNDDPNGIVQFEGDASFYIFPFRYPNTNIYYLKKIKPYVRFSRFDEGDNIVQINSDSLVNGLDVIKKTYLSLGVKLDVLNFKFSKELPFEVNIYGAARYNVANVAFDAEKKEKENYKAMGLGVGANLDFRRFDNFGFNLSTEFIWYNLDDWNNYNQIIDMQKHLLAFKLESEISYFPASSKTSAIFLRLKVFNDIDRQRDSNFFQFQFGYKFSVGLNAIKK</sequence>
<feature type="chain" id="PRO_5043380531" description="DUF3078 domain-containing protein" evidence="1">
    <location>
        <begin position="21"/>
        <end position="563"/>
    </location>
</feature>
<accession>A0AAU7BRN2</accession>
<dbReference type="AlphaFoldDB" id="A0AAU7BRN2"/>
<dbReference type="EMBL" id="CP157199">
    <property type="protein sequence ID" value="XBG60614.1"/>
    <property type="molecule type" value="Genomic_DNA"/>
</dbReference>
<feature type="signal peptide" evidence="1">
    <location>
        <begin position="1"/>
        <end position="20"/>
    </location>
</feature>
<name>A0AAU7BRN2_9FLAO</name>
<keyword evidence="1" id="KW-0732">Signal</keyword>